<sequence length="165" mass="18691">MKKMRFISCVILVVSIMIPALDTKALTFNVLPIKQVTKQWSVEVSKAKADKNVSWPEKGKYNTYSMEIKNVGNDAATVEIQMYRNEPDSTTRLSLFGCPDGKCKKQIEDAQSLARSLNNGNSVQYLNFMLAEEATELEVDIIWTQKGQEGRDLKETFRFTENGVN</sequence>
<accession>A0ABN3ZDK0</accession>
<evidence type="ECO:0000313" key="2">
    <source>
        <dbReference type="EMBL" id="ADP32847.1"/>
    </source>
</evidence>
<feature type="chain" id="PRO_5045551839" evidence="1">
    <location>
        <begin position="21"/>
        <end position="165"/>
    </location>
</feature>
<dbReference type="Proteomes" id="UP000006867">
    <property type="component" value="Chromosome"/>
</dbReference>
<protein>
    <submittedName>
        <fullName evidence="2">Lipoprotein</fullName>
    </submittedName>
</protein>
<organism evidence="2 3">
    <name type="scientific">Bacillus atrophaeus (strain 1942)</name>
    <dbReference type="NCBI Taxonomy" id="720555"/>
    <lineage>
        <taxon>Bacteria</taxon>
        <taxon>Bacillati</taxon>
        <taxon>Bacillota</taxon>
        <taxon>Bacilli</taxon>
        <taxon>Bacillales</taxon>
        <taxon>Bacillaceae</taxon>
        <taxon>Bacillus</taxon>
    </lineage>
</organism>
<feature type="signal peptide" evidence="1">
    <location>
        <begin position="1"/>
        <end position="20"/>
    </location>
</feature>
<dbReference type="RefSeq" id="WP_004429650.1">
    <property type="nucleotide sequence ID" value="NC_014639.1"/>
</dbReference>
<reference evidence="2 3" key="1">
    <citation type="journal article" date="2011" name="Front. Microbiol.">
        <title>Genomic signatures of strain selection and enhancement in Bacillus atrophaeus var. globigii, a historical biowarfare simulant.</title>
        <authorList>
            <person name="Gibbons H.S."/>
            <person name="Broomall S.M."/>
            <person name="McNew L.A."/>
            <person name="Daligault H."/>
            <person name="Chapman C."/>
            <person name="Bruce D."/>
            <person name="Karavis M."/>
            <person name="Krepps M."/>
            <person name="McGregor P.A."/>
            <person name="Hong C."/>
            <person name="Park K.H."/>
            <person name="Akmal A."/>
            <person name="Feldman A."/>
            <person name="Lin J.S."/>
            <person name="Chang W.E."/>
            <person name="Higgs B.W."/>
            <person name="Demirev P."/>
            <person name="Lindquist J."/>
            <person name="Liem A."/>
            <person name="Fochler E."/>
            <person name="Read T.D."/>
            <person name="Tapia R."/>
            <person name="Johnson S."/>
            <person name="Bishop-Lilly K.A."/>
            <person name="Detter C."/>
            <person name="Han C."/>
            <person name="Sozhamannan S."/>
            <person name="Rosenzweig C.N."/>
            <person name="Skowronski E.W."/>
        </authorList>
    </citation>
    <scope>NUCLEOTIDE SEQUENCE [LARGE SCALE GENOMIC DNA]</scope>
    <source>
        <strain evidence="2 3">1942</strain>
    </source>
</reference>
<evidence type="ECO:0000256" key="1">
    <source>
        <dbReference type="SAM" id="SignalP"/>
    </source>
</evidence>
<dbReference type="EMBL" id="CP002207">
    <property type="protein sequence ID" value="ADP32847.1"/>
    <property type="molecule type" value="Genomic_DNA"/>
</dbReference>
<name>A0ABN3ZDK0_BACA1</name>
<proteinExistence type="predicted"/>
<keyword evidence="3" id="KW-1185">Reference proteome</keyword>
<evidence type="ECO:0000313" key="3">
    <source>
        <dbReference type="Proteomes" id="UP000006867"/>
    </source>
</evidence>
<keyword evidence="1" id="KW-0732">Signal</keyword>
<gene>
    <name evidence="2" type="ordered locus">BATR1942_09570</name>
</gene>
<keyword evidence="2" id="KW-0449">Lipoprotein</keyword>